<reference evidence="2" key="1">
    <citation type="submission" date="2016-06" db="UniProtKB">
        <authorList>
            <consortium name="WormBaseParasite"/>
        </authorList>
    </citation>
    <scope>IDENTIFICATION</scope>
</reference>
<accession>A0A183SBD3</accession>
<feature type="compositionally biased region" description="Low complexity" evidence="1">
    <location>
        <begin position="53"/>
        <end position="80"/>
    </location>
</feature>
<dbReference type="WBParaSite" id="SSLN_0000158801-mRNA-1">
    <property type="protein sequence ID" value="SSLN_0000158801-mRNA-1"/>
    <property type="gene ID" value="SSLN_0000158801"/>
</dbReference>
<feature type="compositionally biased region" description="Pro residues" evidence="1">
    <location>
        <begin position="81"/>
        <end position="95"/>
    </location>
</feature>
<dbReference type="AlphaFoldDB" id="A0A183SBD3"/>
<feature type="region of interest" description="Disordered" evidence="1">
    <location>
        <begin position="53"/>
        <end position="98"/>
    </location>
</feature>
<evidence type="ECO:0000313" key="2">
    <source>
        <dbReference type="WBParaSite" id="SSLN_0000158801-mRNA-1"/>
    </source>
</evidence>
<evidence type="ECO:0000256" key="1">
    <source>
        <dbReference type="SAM" id="MobiDB-lite"/>
    </source>
</evidence>
<protein>
    <submittedName>
        <fullName evidence="2">Classical arabinogalactan protein 9</fullName>
    </submittedName>
</protein>
<name>A0A183SBD3_SCHSO</name>
<organism evidence="2">
    <name type="scientific">Schistocephalus solidus</name>
    <name type="common">Tapeworm</name>
    <dbReference type="NCBI Taxonomy" id="70667"/>
    <lineage>
        <taxon>Eukaryota</taxon>
        <taxon>Metazoa</taxon>
        <taxon>Spiralia</taxon>
        <taxon>Lophotrochozoa</taxon>
        <taxon>Platyhelminthes</taxon>
        <taxon>Cestoda</taxon>
        <taxon>Eucestoda</taxon>
        <taxon>Diphyllobothriidea</taxon>
        <taxon>Diphyllobothriidae</taxon>
        <taxon>Schistocephalus</taxon>
    </lineage>
</organism>
<sequence>LATTSGCETTTASLSTCHGECPICVSATNNVPTFLQPTAMLSSVKAVAGVSSSGDVANQRGQRSQQQNSASPVSPLLPLRSLPPPAPPLTPPASSPPFFKASTPQSNLHAFSPASKTPLALTCAGGSFSTDAEVPSSKPFMPFLNVARPHQATEPESALARKSSATLSVPPSVTRFCFPPSFCCA</sequence>
<proteinExistence type="predicted"/>